<dbReference type="OrthoDB" id="9797191at2"/>
<comment type="caution">
    <text evidence="3">The sequence shown here is derived from an EMBL/GenBank/DDBJ whole genome shotgun (WGS) entry which is preliminary data.</text>
</comment>
<dbReference type="Pfam" id="PF04294">
    <property type="entry name" value="VanW"/>
    <property type="match status" value="1"/>
</dbReference>
<keyword evidence="1" id="KW-0472">Membrane</keyword>
<gene>
    <name evidence="3" type="ORF">Ctaglu_18300</name>
</gene>
<organism evidence="3 4">
    <name type="scientific">Clostridium tagluense</name>
    <dbReference type="NCBI Taxonomy" id="360422"/>
    <lineage>
        <taxon>Bacteria</taxon>
        <taxon>Bacillati</taxon>
        <taxon>Bacillota</taxon>
        <taxon>Clostridia</taxon>
        <taxon>Eubacteriales</taxon>
        <taxon>Clostridiaceae</taxon>
        <taxon>Clostridium</taxon>
    </lineage>
</organism>
<dbReference type="Pfam" id="PF12229">
    <property type="entry name" value="PG_binding_4"/>
    <property type="match status" value="1"/>
</dbReference>
<dbReference type="InterPro" id="IPR007391">
    <property type="entry name" value="Vancomycin_resist_VanW"/>
</dbReference>
<name>A0A401UKY8_9CLOT</name>
<dbReference type="Proteomes" id="UP000287872">
    <property type="component" value="Unassembled WGS sequence"/>
</dbReference>
<feature type="transmembrane region" description="Helical" evidence="1">
    <location>
        <begin position="20"/>
        <end position="39"/>
    </location>
</feature>
<evidence type="ECO:0000313" key="3">
    <source>
        <dbReference type="EMBL" id="GCD10207.1"/>
    </source>
</evidence>
<accession>A0A401UKY8</accession>
<dbReference type="RefSeq" id="WP_125000390.1">
    <property type="nucleotide sequence ID" value="NZ_BHYK01000008.1"/>
</dbReference>
<protein>
    <submittedName>
        <fullName evidence="3">Exported protein</fullName>
    </submittedName>
</protein>
<evidence type="ECO:0000259" key="2">
    <source>
        <dbReference type="Pfam" id="PF12229"/>
    </source>
</evidence>
<evidence type="ECO:0000256" key="1">
    <source>
        <dbReference type="SAM" id="Phobius"/>
    </source>
</evidence>
<dbReference type="InterPro" id="IPR052913">
    <property type="entry name" value="Glycopeptide_resist_protein"/>
</dbReference>
<dbReference type="AlphaFoldDB" id="A0A401UKY8"/>
<sequence>MLSNVITKTEKQTKKRKKPVFIIIGVLFSMQGISMYYNITKYKSKIYPKVWVEDIYVGGKTVDEAKKAIVENQNKLIAQKNITVKLNNKQYTIDTSKLDMKYNYIKVLDSAYDIGRKDNIFKNFLAINSHGEKVLKLKHTYNYNIVDTVLKEIVKENSKKATNATLIKNNLGQLLIAKEEYGYTVDPAILKQAIINKINNIEQEQNLIVQAELRKVEPKIKENDLKGVNTMISTVTTDFENSSENRSENIRVASSAINGKILMPGDIFSFNDEVGERSIERGYKTAKGIIDDKIVDDIGGGVCQVSTTLYNAILRTNIISVERYPHTLHSAYIGQGLDATVAYGLLDYRFKNTYSYPIYIESIVQNKTVTFNVYSNSILSNKKYEVINEVVGDKVNVFRVTYENGNLLSKSLLYTDTINPT</sequence>
<dbReference type="PANTHER" id="PTHR35788">
    <property type="entry name" value="EXPORTED PROTEIN-RELATED"/>
    <property type="match status" value="1"/>
</dbReference>
<keyword evidence="4" id="KW-1185">Reference proteome</keyword>
<dbReference type="InterPro" id="IPR022029">
    <property type="entry name" value="YoaR-like_PG-bd"/>
</dbReference>
<dbReference type="EMBL" id="BHYK01000008">
    <property type="protein sequence ID" value="GCD10207.1"/>
    <property type="molecule type" value="Genomic_DNA"/>
</dbReference>
<evidence type="ECO:0000313" key="4">
    <source>
        <dbReference type="Proteomes" id="UP000287872"/>
    </source>
</evidence>
<dbReference type="PANTHER" id="PTHR35788:SF1">
    <property type="entry name" value="EXPORTED PROTEIN"/>
    <property type="match status" value="1"/>
</dbReference>
<reference evidence="3 4" key="1">
    <citation type="submission" date="2018-11" db="EMBL/GenBank/DDBJ databases">
        <title>Genome sequencing and assembly of Clostridium tagluense strain A121.</title>
        <authorList>
            <person name="Murakami T."/>
            <person name="Segawa T."/>
            <person name="Shcherbakova V.A."/>
            <person name="Mori H."/>
            <person name="Yoshimura Y."/>
        </authorList>
    </citation>
    <scope>NUCLEOTIDE SEQUENCE [LARGE SCALE GENOMIC DNA]</scope>
    <source>
        <strain evidence="3 4">A121</strain>
    </source>
</reference>
<keyword evidence="1" id="KW-1133">Transmembrane helix</keyword>
<feature type="domain" description="YoaR-like putative peptidoglycan binding" evidence="2">
    <location>
        <begin position="91"/>
        <end position="201"/>
    </location>
</feature>
<proteinExistence type="predicted"/>
<keyword evidence="1" id="KW-0812">Transmembrane</keyword>